<dbReference type="InterPro" id="IPR027417">
    <property type="entry name" value="P-loop_NTPase"/>
</dbReference>
<accession>A0A067MAR2</accession>
<feature type="region of interest" description="Disordered" evidence="2">
    <location>
        <begin position="161"/>
        <end position="190"/>
    </location>
</feature>
<reference evidence="5" key="1">
    <citation type="journal article" date="2014" name="Proc. Natl. Acad. Sci. U.S.A.">
        <title>Extensive sampling of basidiomycete genomes demonstrates inadequacy of the white-rot/brown-rot paradigm for wood decay fungi.</title>
        <authorList>
            <person name="Riley R."/>
            <person name="Salamov A.A."/>
            <person name="Brown D.W."/>
            <person name="Nagy L.G."/>
            <person name="Floudas D."/>
            <person name="Held B.W."/>
            <person name="Levasseur A."/>
            <person name="Lombard V."/>
            <person name="Morin E."/>
            <person name="Otillar R."/>
            <person name="Lindquist E.A."/>
            <person name="Sun H."/>
            <person name="LaButti K.M."/>
            <person name="Schmutz J."/>
            <person name="Jabbour D."/>
            <person name="Luo H."/>
            <person name="Baker S.E."/>
            <person name="Pisabarro A.G."/>
            <person name="Walton J.D."/>
            <person name="Blanchette R.A."/>
            <person name="Henrissat B."/>
            <person name="Martin F."/>
            <person name="Cullen D."/>
            <person name="Hibbett D.S."/>
            <person name="Grigoriev I.V."/>
        </authorList>
    </citation>
    <scope>NUCLEOTIDE SEQUENCE [LARGE SCALE GENOMIC DNA]</scope>
    <source>
        <strain evidence="5">FD-172 SS1</strain>
    </source>
</reference>
<dbReference type="EMBL" id="KL198055">
    <property type="protein sequence ID" value="KDQ11780.1"/>
    <property type="molecule type" value="Genomic_DNA"/>
</dbReference>
<evidence type="ECO:0000259" key="3">
    <source>
        <dbReference type="PROSITE" id="PS50004"/>
    </source>
</evidence>
<dbReference type="InterPro" id="IPR026000">
    <property type="entry name" value="Apc5_dom"/>
</dbReference>
<evidence type="ECO:0000313" key="4">
    <source>
        <dbReference type="EMBL" id="KDQ11780.1"/>
    </source>
</evidence>
<protein>
    <recommendedName>
        <fullName evidence="3">C2 domain-containing protein</fullName>
    </recommendedName>
</protein>
<dbReference type="InterPro" id="IPR000008">
    <property type="entry name" value="C2_dom"/>
</dbReference>
<dbReference type="InterPro" id="IPR056884">
    <property type="entry name" value="NPHP3-like_N"/>
</dbReference>
<dbReference type="InterPro" id="IPR011990">
    <property type="entry name" value="TPR-like_helical_dom_sf"/>
</dbReference>
<dbReference type="Proteomes" id="UP000027195">
    <property type="component" value="Unassembled WGS sequence"/>
</dbReference>
<evidence type="ECO:0000256" key="2">
    <source>
        <dbReference type="SAM" id="MobiDB-lite"/>
    </source>
</evidence>
<evidence type="ECO:0000256" key="1">
    <source>
        <dbReference type="ARBA" id="ARBA00022737"/>
    </source>
</evidence>
<dbReference type="SUPFAM" id="SSF52540">
    <property type="entry name" value="P-loop containing nucleoside triphosphate hydrolases"/>
    <property type="match status" value="1"/>
</dbReference>
<organism evidence="4 5">
    <name type="scientific">Botryobasidium botryosum (strain FD-172 SS1)</name>
    <dbReference type="NCBI Taxonomy" id="930990"/>
    <lineage>
        <taxon>Eukaryota</taxon>
        <taxon>Fungi</taxon>
        <taxon>Dikarya</taxon>
        <taxon>Basidiomycota</taxon>
        <taxon>Agaricomycotina</taxon>
        <taxon>Agaricomycetes</taxon>
        <taxon>Cantharellales</taxon>
        <taxon>Botryobasidiaceae</taxon>
        <taxon>Botryobasidium</taxon>
    </lineage>
</organism>
<dbReference type="Gene3D" id="1.25.40.10">
    <property type="entry name" value="Tetratricopeptide repeat domain"/>
    <property type="match status" value="4"/>
</dbReference>
<dbReference type="InParanoid" id="A0A067MAR2"/>
<dbReference type="InterPro" id="IPR019734">
    <property type="entry name" value="TPR_rpt"/>
</dbReference>
<name>A0A067MAR2_BOTB1</name>
<dbReference type="PANTHER" id="PTHR19959:SF119">
    <property type="entry name" value="FUNGAL LIPASE-LIKE DOMAIN-CONTAINING PROTEIN"/>
    <property type="match status" value="1"/>
</dbReference>
<dbReference type="PANTHER" id="PTHR19959">
    <property type="entry name" value="KINESIN LIGHT CHAIN"/>
    <property type="match status" value="1"/>
</dbReference>
<evidence type="ECO:0000313" key="5">
    <source>
        <dbReference type="Proteomes" id="UP000027195"/>
    </source>
</evidence>
<dbReference type="SUPFAM" id="SSF48452">
    <property type="entry name" value="TPR-like"/>
    <property type="match status" value="4"/>
</dbReference>
<dbReference type="SMART" id="SM00028">
    <property type="entry name" value="TPR"/>
    <property type="match status" value="8"/>
</dbReference>
<dbReference type="Pfam" id="PF00168">
    <property type="entry name" value="C2"/>
    <property type="match status" value="1"/>
</dbReference>
<dbReference type="SMART" id="SM00239">
    <property type="entry name" value="C2"/>
    <property type="match status" value="1"/>
</dbReference>
<keyword evidence="5" id="KW-1185">Reference proteome</keyword>
<dbReference type="Pfam" id="PF24883">
    <property type="entry name" value="NPHP3_N"/>
    <property type="match status" value="1"/>
</dbReference>
<dbReference type="Gene3D" id="3.40.50.300">
    <property type="entry name" value="P-loop containing nucleotide triphosphate hydrolases"/>
    <property type="match status" value="1"/>
</dbReference>
<dbReference type="CDD" id="cd00030">
    <property type="entry name" value="C2"/>
    <property type="match status" value="1"/>
</dbReference>
<dbReference type="Gene3D" id="2.60.40.150">
    <property type="entry name" value="C2 domain"/>
    <property type="match status" value="1"/>
</dbReference>
<feature type="domain" description="C2" evidence="3">
    <location>
        <begin position="1"/>
        <end position="120"/>
    </location>
</feature>
<keyword evidence="1" id="KW-0677">Repeat</keyword>
<proteinExistence type="predicted"/>
<dbReference type="OrthoDB" id="1577640at2759"/>
<dbReference type="Pfam" id="PF13374">
    <property type="entry name" value="TPR_10"/>
    <property type="match status" value="8"/>
</dbReference>
<gene>
    <name evidence="4" type="ORF">BOTBODRAFT_446253</name>
</gene>
<dbReference type="HOGENOM" id="CLU_260430_0_0_1"/>
<dbReference type="InterPro" id="IPR035892">
    <property type="entry name" value="C2_domain_sf"/>
</dbReference>
<sequence>MAHSSEAADSDVTRPDVVDELRLTILSGSNLPQISIPRKYPRALVVLRVLDQTWRTKVSERSRDPQWGNEFGLRGDSSSVLKVELKVSRRLGISQSEQLVGTAEVRFEELREKQRQAHEKNIDHVTFDLQVASSELSEPQPSISIRVHRGSALDRAQARATSAEDDYQRMRTGPALPTVPAGTSDAGSSAQDAAKAMGSAKEVKALYKTTLDSVEVFVKMVDAFADIHPYVRAAWTALSAGYKIAVAQKDRDDALCELLESMTTALGFVYRFDKTALHKVDRGVILQIAEKTNECALFIKKYCTTESFALRAAKGLFSNDGDEIARFKNDFDLLRRDLDTGAILSLTEGLSDVNKDLYKIGEGVESIIRNVDRTALAVDRAALAVNLTALTVDRTAQMATLDKLPYAAGASWSPESGCLLDTREALLEEIMRWIRGPSASGGAEIFCLTGVAGSGKTAIAHTVARRCHEEGILASSFFFNREFEERNRPDKLLSTMARDLARYPNICGQLSSALEADQSLATASLSRQFTHLVAEPCGRHTFGASIALVLDALDEINSPPDVLKIFRDDFHKLPQAFRLFVTSREMEYIDIYFSRSPHVRLRTIDLGAGVNLSDLRTYIYWRFGDIAEKFGLETSWPDEGLKNLFISRAQGLFQWAAAVFQALECAYDPAGELEALLAGLQTGLSPEEKMDEIYSKILQAYKWNALGFRRDYGLVMGTILAAKRPLSVSALQTLHPGIPNISKLLSRLGALLTGWRCPSQPVQILHLSLRDFLTARASNNAPFYIRENDHSRRLGLFCLAFINENLKPDTPGVGYLKSDLPGIPTITKNQVSEELWYACEFWAAHVLEFKAPVPTELVELLRKFLSAQLIPWMEVCTSVDSFKGSQHVRTWIQSVFTEDIGFMSDKLNSRLARALVNISDRLSYMDRREEALSAIQEAVELCRRPIEGEPTSFTSNLAHSLHKLSIRLSGVGCREDALAAIREAVDLRRQLAQDRPAAFNPNLAKSLNSLSNYLSGLGHREDALAAVREAVDLCRQLTPDHPAAFSPHLAMSLSNLSHRLSDLGHREDALAAIREAVGLHQQLAEDRPTTFNPNLASSLNSLSNHLSSLGQREDALTAIREAVSLRRRLAQDRPTAFNPHLAMSLNDLSGRLSDLGHREDALAAIREAVDLHQQLAQDHPAAFNPHLAMSLSNFSHRLSDLGHREDALAAIREAVDLHQQLARDRPAAFNPNLASSLNSLSNHLSGLGQREDALAAIREAVDLRRRLAEDRPTAFNPSLASSLNSLSNHLSSLGQREDALAAIREAVGLHRQFAEDHPTAFNPHLAISLNDLSNRLSDLGHQEDALTAVREAVGLCRQLAQDHPAMFNPDLARSLHHLSLCLSALNHQEDALVAAKEAVELYRPLANSIPAVFKSELANSLRLLSWLLRDLGWEDAVAAETEADMLNPSRVPSA</sequence>
<dbReference type="Pfam" id="PF12862">
    <property type="entry name" value="ANAPC5"/>
    <property type="match status" value="2"/>
</dbReference>
<dbReference type="STRING" id="930990.A0A067MAR2"/>
<dbReference type="PROSITE" id="PS50004">
    <property type="entry name" value="C2"/>
    <property type="match status" value="1"/>
</dbReference>
<dbReference type="SUPFAM" id="SSF49562">
    <property type="entry name" value="C2 domain (Calcium/lipid-binding domain, CaLB)"/>
    <property type="match status" value="1"/>
</dbReference>